<evidence type="ECO:0000313" key="2">
    <source>
        <dbReference type="EMBL" id="GBL86054.1"/>
    </source>
</evidence>
<dbReference type="EMBL" id="BGPR01082168">
    <property type="protein sequence ID" value="GBL86054.1"/>
    <property type="molecule type" value="Genomic_DNA"/>
</dbReference>
<keyword evidence="4" id="KW-1185">Reference proteome</keyword>
<sequence length="71" mass="7955">MMTNRKEAIFAMLAATSIGAIWSGPLPFHGSRAMSYFVKFLDPKIIIALDHFQDEGEEYDQFDKIVSAAKS</sequence>
<dbReference type="Gene3D" id="3.40.50.12780">
    <property type="entry name" value="N-terminal domain of ligase-like"/>
    <property type="match status" value="1"/>
</dbReference>
<name>A0A4Y2B3L1_ARAVE</name>
<proteinExistence type="predicted"/>
<evidence type="ECO:0000313" key="1">
    <source>
        <dbReference type="EMBL" id="GBL86049.1"/>
    </source>
</evidence>
<evidence type="ECO:0000313" key="4">
    <source>
        <dbReference type="Proteomes" id="UP000499080"/>
    </source>
</evidence>
<organism evidence="1 4">
    <name type="scientific">Araneus ventricosus</name>
    <name type="common">Orbweaver spider</name>
    <name type="synonym">Epeira ventricosa</name>
    <dbReference type="NCBI Taxonomy" id="182803"/>
    <lineage>
        <taxon>Eukaryota</taxon>
        <taxon>Metazoa</taxon>
        <taxon>Ecdysozoa</taxon>
        <taxon>Arthropoda</taxon>
        <taxon>Chelicerata</taxon>
        <taxon>Arachnida</taxon>
        <taxon>Araneae</taxon>
        <taxon>Araneomorphae</taxon>
        <taxon>Entelegynae</taxon>
        <taxon>Araneoidea</taxon>
        <taxon>Araneidae</taxon>
        <taxon>Araneus</taxon>
    </lineage>
</organism>
<dbReference type="AlphaFoldDB" id="A0A4Y2B3L1"/>
<dbReference type="OrthoDB" id="6432876at2759"/>
<dbReference type="SUPFAM" id="SSF56801">
    <property type="entry name" value="Acetyl-CoA synthetase-like"/>
    <property type="match status" value="1"/>
</dbReference>
<dbReference type="Proteomes" id="UP000499080">
    <property type="component" value="Unassembled WGS sequence"/>
</dbReference>
<accession>A0A4Y2B3L1</accession>
<comment type="caution">
    <text evidence="1">The sequence shown here is derived from an EMBL/GenBank/DDBJ whole genome shotgun (WGS) entry which is preliminary data.</text>
</comment>
<gene>
    <name evidence="1" type="ORF">AVEN_167008_1</name>
    <name evidence="2" type="ORF">AVEN_180367_1</name>
    <name evidence="3" type="ORF">AVEN_45271_1</name>
</gene>
<reference evidence="1 4" key="1">
    <citation type="journal article" date="2019" name="Sci. Rep.">
        <title>Orb-weaving spider Araneus ventricosus genome elucidates the spidroin gene catalogue.</title>
        <authorList>
            <person name="Kono N."/>
            <person name="Nakamura H."/>
            <person name="Ohtoshi R."/>
            <person name="Moran D.A.P."/>
            <person name="Shinohara A."/>
            <person name="Yoshida Y."/>
            <person name="Fujiwara M."/>
            <person name="Mori M."/>
            <person name="Tomita M."/>
            <person name="Arakawa K."/>
        </authorList>
    </citation>
    <scope>NUCLEOTIDE SEQUENCE [LARGE SCALE GENOMIC DNA]</scope>
</reference>
<protein>
    <submittedName>
        <fullName evidence="1">Uncharacterized protein</fullName>
    </submittedName>
</protein>
<dbReference type="EMBL" id="BGPR01082787">
    <property type="protein sequence ID" value="GBL88596.1"/>
    <property type="molecule type" value="Genomic_DNA"/>
</dbReference>
<dbReference type="EMBL" id="BGPR01082167">
    <property type="protein sequence ID" value="GBL86049.1"/>
    <property type="molecule type" value="Genomic_DNA"/>
</dbReference>
<evidence type="ECO:0000313" key="3">
    <source>
        <dbReference type="EMBL" id="GBL88596.1"/>
    </source>
</evidence>
<dbReference type="InterPro" id="IPR042099">
    <property type="entry name" value="ANL_N_sf"/>
</dbReference>